<dbReference type="Proteomes" id="UP000266906">
    <property type="component" value="Unassembled WGS sequence"/>
</dbReference>
<evidence type="ECO:0000313" key="3">
    <source>
        <dbReference type="EMBL" id="RPE34354.1"/>
    </source>
</evidence>
<keyword evidence="2" id="KW-0472">Membrane</keyword>
<feature type="compositionally biased region" description="Basic residues" evidence="1">
    <location>
        <begin position="1"/>
        <end position="12"/>
    </location>
</feature>
<keyword evidence="2" id="KW-0812">Transmembrane</keyword>
<comment type="caution">
    <text evidence="3">The sequence shown here is derived from an EMBL/GenBank/DDBJ whole genome shotgun (WGS) entry which is preliminary data.</text>
</comment>
<keyword evidence="2" id="KW-1133">Transmembrane helix</keyword>
<feature type="region of interest" description="Disordered" evidence="1">
    <location>
        <begin position="1"/>
        <end position="23"/>
    </location>
</feature>
<organism evidence="3 4">
    <name type="scientific">Kitasatospora cineracea</name>
    <dbReference type="NCBI Taxonomy" id="88074"/>
    <lineage>
        <taxon>Bacteria</taxon>
        <taxon>Bacillati</taxon>
        <taxon>Actinomycetota</taxon>
        <taxon>Actinomycetes</taxon>
        <taxon>Kitasatosporales</taxon>
        <taxon>Streptomycetaceae</taxon>
        <taxon>Kitasatospora</taxon>
    </lineage>
</organism>
<evidence type="ECO:0000313" key="4">
    <source>
        <dbReference type="Proteomes" id="UP000266906"/>
    </source>
</evidence>
<accession>A0A3N4SD30</accession>
<keyword evidence="4" id="KW-1185">Reference proteome</keyword>
<feature type="compositionally biased region" description="Low complexity" evidence="1">
    <location>
        <begin position="13"/>
        <end position="22"/>
    </location>
</feature>
<dbReference type="RefSeq" id="WP_208766948.1">
    <property type="nucleotide sequence ID" value="NZ_JBEYIY010000011.1"/>
</dbReference>
<evidence type="ECO:0000256" key="1">
    <source>
        <dbReference type="SAM" id="MobiDB-lite"/>
    </source>
</evidence>
<reference evidence="3 4" key="1">
    <citation type="submission" date="2018-11" db="EMBL/GenBank/DDBJ databases">
        <title>Sequencing the genomes of 1000 actinobacteria strains.</title>
        <authorList>
            <person name="Klenk H.-P."/>
        </authorList>
    </citation>
    <scope>NUCLEOTIDE SEQUENCE [LARGE SCALE GENOMIC DNA]</scope>
    <source>
        <strain evidence="3 4">DSM 44781</strain>
    </source>
</reference>
<dbReference type="AlphaFoldDB" id="A0A3N4SD30"/>
<dbReference type="Pfam" id="PF11222">
    <property type="entry name" value="DUF3017"/>
    <property type="match status" value="1"/>
</dbReference>
<dbReference type="InterPro" id="IPR021385">
    <property type="entry name" value="DUF3017"/>
</dbReference>
<gene>
    <name evidence="3" type="ORF">EDD38_2669</name>
</gene>
<feature type="transmembrane region" description="Helical" evidence="2">
    <location>
        <begin position="40"/>
        <end position="58"/>
    </location>
</feature>
<feature type="transmembrane region" description="Helical" evidence="2">
    <location>
        <begin position="64"/>
        <end position="82"/>
    </location>
</feature>
<name>A0A3N4SD30_9ACTN</name>
<protein>
    <submittedName>
        <fullName evidence="3">DUF3017 family protein</fullName>
    </submittedName>
</protein>
<proteinExistence type="predicted"/>
<evidence type="ECO:0000256" key="2">
    <source>
        <dbReference type="SAM" id="Phobius"/>
    </source>
</evidence>
<sequence>MPGVPRRGRRRPPVTTLGTLPPEGSAAALGRRHTLPLRQWPITLVLAVAAAGLLTTWSGHFRPGLLTVGAAMLLGGLLRLGLPDVGLLAVRSRFTDVTLMFLLGGAIVLLTLVAQPDPWLRVPVLENIGRLIGHPMR</sequence>
<feature type="transmembrane region" description="Helical" evidence="2">
    <location>
        <begin position="94"/>
        <end position="114"/>
    </location>
</feature>
<dbReference type="EMBL" id="RKQG01000001">
    <property type="protein sequence ID" value="RPE34354.1"/>
    <property type="molecule type" value="Genomic_DNA"/>
</dbReference>